<evidence type="ECO:0000256" key="1">
    <source>
        <dbReference type="ARBA" id="ARBA00004141"/>
    </source>
</evidence>
<evidence type="ECO:0000256" key="8">
    <source>
        <dbReference type="SAM" id="Phobius"/>
    </source>
</evidence>
<keyword evidence="6 8" id="KW-1133">Transmembrane helix</keyword>
<dbReference type="KEGG" id="cac:CA_P0022"/>
<keyword evidence="4" id="KW-0309">Germination</keyword>
<evidence type="ECO:0000256" key="6">
    <source>
        <dbReference type="ARBA" id="ARBA00022989"/>
    </source>
</evidence>
<dbReference type="OrthoDB" id="1675410at2"/>
<evidence type="ECO:0000256" key="5">
    <source>
        <dbReference type="ARBA" id="ARBA00022692"/>
    </source>
</evidence>
<dbReference type="GO" id="GO:0009847">
    <property type="term" value="P:spore germination"/>
    <property type="evidence" value="ECO:0007669"/>
    <property type="project" value="InterPro"/>
</dbReference>
<dbReference type="GO" id="GO:0016020">
    <property type="term" value="C:membrane"/>
    <property type="evidence" value="ECO:0007669"/>
    <property type="project" value="UniProtKB-SubCell"/>
</dbReference>
<protein>
    <submittedName>
        <fullName evidence="9">Spore germination protein, GRKB</fullName>
    </submittedName>
</protein>
<dbReference type="Proteomes" id="UP000000814">
    <property type="component" value="Plasmid pSOL1"/>
</dbReference>
<dbReference type="GeneID" id="45000255"/>
<evidence type="ECO:0000256" key="7">
    <source>
        <dbReference type="ARBA" id="ARBA00023136"/>
    </source>
</evidence>
<evidence type="ECO:0000313" key="10">
    <source>
        <dbReference type="Proteomes" id="UP000000814"/>
    </source>
</evidence>
<dbReference type="HOGENOM" id="CLU_047547_1_1_9"/>
<evidence type="ECO:0000256" key="2">
    <source>
        <dbReference type="ARBA" id="ARBA00007998"/>
    </source>
</evidence>
<feature type="transmembrane region" description="Helical" evidence="8">
    <location>
        <begin position="141"/>
        <end position="165"/>
    </location>
</feature>
<dbReference type="PANTHER" id="PTHR34975">
    <property type="entry name" value="SPORE GERMINATION PROTEIN A2"/>
    <property type="match status" value="1"/>
</dbReference>
<evidence type="ECO:0000256" key="4">
    <source>
        <dbReference type="ARBA" id="ARBA00022544"/>
    </source>
</evidence>
<dbReference type="InterPro" id="IPR004761">
    <property type="entry name" value="Spore_GerAB"/>
</dbReference>
<feature type="transmembrane region" description="Helical" evidence="8">
    <location>
        <begin position="111"/>
        <end position="129"/>
    </location>
</feature>
<dbReference type="Pfam" id="PF03845">
    <property type="entry name" value="Spore_permease"/>
    <property type="match status" value="1"/>
</dbReference>
<keyword evidence="3" id="KW-0813">Transport</keyword>
<accession>Q97TS5</accession>
<feature type="transmembrane region" description="Helical" evidence="8">
    <location>
        <begin position="9"/>
        <end position="28"/>
    </location>
</feature>
<feature type="transmembrane region" description="Helical" evidence="8">
    <location>
        <begin position="335"/>
        <end position="354"/>
    </location>
</feature>
<feature type="transmembrane region" description="Helical" evidence="8">
    <location>
        <begin position="185"/>
        <end position="203"/>
    </location>
</feature>
<keyword evidence="9" id="KW-0614">Plasmid</keyword>
<reference evidence="9 10" key="1">
    <citation type="journal article" date="2001" name="J. Bacteriol.">
        <title>Genome sequence and comparative analysis of the solvent-producing bacterium Clostridium acetobutylicum.</title>
        <authorList>
            <person name="Nolling J."/>
            <person name="Breton G."/>
            <person name="Omelchenko M.V."/>
            <person name="Makarova K.S."/>
            <person name="Zeng Q."/>
            <person name="Gibson R."/>
            <person name="Lee H.M."/>
            <person name="Dubois J."/>
            <person name="Qiu D."/>
            <person name="Hitti J."/>
            <person name="Wolf Y.I."/>
            <person name="Tatusov R.L."/>
            <person name="Sabathe F."/>
            <person name="Doucette-Stamm L."/>
            <person name="Soucaille P."/>
            <person name="Daly M.J."/>
            <person name="Bennett G.N."/>
            <person name="Koonin E.V."/>
            <person name="Smith D.R."/>
        </authorList>
    </citation>
    <scope>NUCLEOTIDE SEQUENCE [LARGE SCALE GENOMIC DNA]</scope>
    <source>
        <strain evidence="10">ATCC 824 / DSM 792 / JCM 1419 / LMG 5710 / VKM B-1787</strain>
        <plasmid evidence="10">pSOL1</plasmid>
    </source>
</reference>
<keyword evidence="7 8" id="KW-0472">Membrane</keyword>
<feature type="transmembrane region" description="Helical" evidence="8">
    <location>
        <begin position="260"/>
        <end position="282"/>
    </location>
</feature>
<dbReference type="PANTHER" id="PTHR34975:SF2">
    <property type="entry name" value="SPORE GERMINATION PROTEIN A2"/>
    <property type="match status" value="1"/>
</dbReference>
<dbReference type="NCBIfam" id="TIGR00912">
    <property type="entry name" value="2A0309"/>
    <property type="match status" value="1"/>
</dbReference>
<name>Q97TS5_CLOAB</name>
<organism evidence="9 10">
    <name type="scientific">Clostridium acetobutylicum (strain ATCC 824 / DSM 792 / JCM 1419 / IAM 19013 / LMG 5710 / NBRC 13948 / NRRL B-527 / VKM B-1787 / 2291 / W)</name>
    <dbReference type="NCBI Taxonomy" id="272562"/>
    <lineage>
        <taxon>Bacteria</taxon>
        <taxon>Bacillati</taxon>
        <taxon>Bacillota</taxon>
        <taxon>Clostridia</taxon>
        <taxon>Eubacteriales</taxon>
        <taxon>Clostridiaceae</taxon>
        <taxon>Clostridium</taxon>
    </lineage>
</organism>
<feature type="transmembrane region" description="Helical" evidence="8">
    <location>
        <begin position="302"/>
        <end position="323"/>
    </location>
</feature>
<keyword evidence="5 8" id="KW-0812">Transmembrane</keyword>
<evidence type="ECO:0000256" key="3">
    <source>
        <dbReference type="ARBA" id="ARBA00022448"/>
    </source>
</evidence>
<proteinExistence type="inferred from homology"/>
<comment type="subcellular location">
    <subcellularLocation>
        <location evidence="1">Membrane</location>
        <topology evidence="1">Multi-pass membrane protein</topology>
    </subcellularLocation>
</comment>
<keyword evidence="10" id="KW-1185">Reference proteome</keyword>
<sequence>MIRLSKHQLFTLIFVFEVGSTPIFALGIEAEQNAWIVVLLALLIGLFILWSYLELQKAFPTKGLVEIFTNILGKPLGLPLCILYAMGFIWGCGRNLREFIELIAMTVIPHTPLWIILFFFIGLSLYVSVKGFEVFARTTEFIFPTIIFFLIILFALISISGEVHFKNLTPILGDGLKPILKSLPGVVWFPFGEIYVFLMYWHYVNDINTIKKASFKAVILSGILLCFTTMINICTLGAKYTSIATIPLVETLRLINIGDIITHLDVIGVIIIFLGGFFKMTLYLNGIAIIINSVFSIKKSQLVLILTGIFMMYFSIYFEPSFAYHQWMFPFDARYYGLPFALIYPQLLLLIYILKKKRAEL</sequence>
<dbReference type="EMBL" id="AE001438">
    <property type="protein sequence ID" value="AAK76768.1"/>
    <property type="molecule type" value="Genomic_DNA"/>
</dbReference>
<feature type="transmembrane region" description="Helical" evidence="8">
    <location>
        <begin position="67"/>
        <end position="91"/>
    </location>
</feature>
<feature type="transmembrane region" description="Helical" evidence="8">
    <location>
        <begin position="215"/>
        <end position="240"/>
    </location>
</feature>
<dbReference type="AlphaFoldDB" id="Q97TS5"/>
<comment type="similarity">
    <text evidence="2">Belongs to the amino acid-polyamine-organocation (APC) superfamily. Spore germination protein (SGP) (TC 2.A.3.9) family.</text>
</comment>
<dbReference type="RefSeq" id="WP_010890707.1">
    <property type="nucleotide sequence ID" value="NC_001988.2"/>
</dbReference>
<evidence type="ECO:0000313" key="9">
    <source>
        <dbReference type="EMBL" id="AAK76768.1"/>
    </source>
</evidence>
<geneLocation type="plasmid" evidence="9 10">
    <name>pSOL1</name>
</geneLocation>
<gene>
    <name evidence="9" type="primary">grkb2</name>
    <name evidence="9" type="ordered locus">CA_P0022</name>
</gene>
<feature type="transmembrane region" description="Helical" evidence="8">
    <location>
        <begin position="34"/>
        <end position="55"/>
    </location>
</feature>
<dbReference type="PATRIC" id="fig|272562.8.peg.20"/>